<feature type="transmembrane region" description="Helical" evidence="7">
    <location>
        <begin position="378"/>
        <end position="399"/>
    </location>
</feature>
<dbReference type="GO" id="GO:0005886">
    <property type="term" value="C:plasma membrane"/>
    <property type="evidence" value="ECO:0007669"/>
    <property type="project" value="TreeGrafter"/>
</dbReference>
<accession>A0A399CZX1</accession>
<dbReference type="Gene3D" id="1.20.1740.10">
    <property type="entry name" value="Amino acid/polyamine transporter I"/>
    <property type="match status" value="1"/>
</dbReference>
<keyword evidence="5 7" id="KW-1133">Transmembrane helix</keyword>
<feature type="transmembrane region" description="Helical" evidence="7">
    <location>
        <begin position="42"/>
        <end position="61"/>
    </location>
</feature>
<keyword evidence="6 7" id="KW-0472">Membrane</keyword>
<dbReference type="OrthoDB" id="9787548at2"/>
<feature type="transmembrane region" description="Helical" evidence="7">
    <location>
        <begin position="122"/>
        <end position="141"/>
    </location>
</feature>
<name>A0A399CZX1_9BACT</name>
<gene>
    <name evidence="8" type="ORF">D1164_18840</name>
</gene>
<dbReference type="Proteomes" id="UP000266441">
    <property type="component" value="Unassembled WGS sequence"/>
</dbReference>
<dbReference type="GO" id="GO:0015086">
    <property type="term" value="F:cadmium ion transmembrane transporter activity"/>
    <property type="evidence" value="ECO:0007669"/>
    <property type="project" value="TreeGrafter"/>
</dbReference>
<evidence type="ECO:0000256" key="7">
    <source>
        <dbReference type="SAM" id="Phobius"/>
    </source>
</evidence>
<keyword evidence="2" id="KW-0813">Transport</keyword>
<keyword evidence="9" id="KW-1185">Reference proteome</keyword>
<dbReference type="PANTHER" id="PTHR11706:SF33">
    <property type="entry name" value="NATURAL RESISTANCE-ASSOCIATED MACROPHAGE PROTEIN 2"/>
    <property type="match status" value="1"/>
</dbReference>
<feature type="transmembrane region" description="Helical" evidence="7">
    <location>
        <begin position="232"/>
        <end position="251"/>
    </location>
</feature>
<organism evidence="8 9">
    <name type="scientific">Mariniphaga sediminis</name>
    <dbReference type="NCBI Taxonomy" id="1628158"/>
    <lineage>
        <taxon>Bacteria</taxon>
        <taxon>Pseudomonadati</taxon>
        <taxon>Bacteroidota</taxon>
        <taxon>Bacteroidia</taxon>
        <taxon>Marinilabiliales</taxon>
        <taxon>Prolixibacteraceae</taxon>
        <taxon>Mariniphaga</taxon>
    </lineage>
</organism>
<feature type="transmembrane region" description="Helical" evidence="7">
    <location>
        <begin position="341"/>
        <end position="366"/>
    </location>
</feature>
<dbReference type="NCBIfam" id="NF037982">
    <property type="entry name" value="Nramp_1"/>
    <property type="match status" value="1"/>
</dbReference>
<protein>
    <submittedName>
        <fullName evidence="8">Divalent metal cation transporter</fullName>
    </submittedName>
</protein>
<proteinExistence type="predicted"/>
<evidence type="ECO:0000313" key="8">
    <source>
        <dbReference type="EMBL" id="RIH63640.1"/>
    </source>
</evidence>
<evidence type="ECO:0000256" key="5">
    <source>
        <dbReference type="ARBA" id="ARBA00022989"/>
    </source>
</evidence>
<feature type="transmembrane region" description="Helical" evidence="7">
    <location>
        <begin position="271"/>
        <end position="297"/>
    </location>
</feature>
<dbReference type="GO" id="GO:0015293">
    <property type="term" value="F:symporter activity"/>
    <property type="evidence" value="ECO:0007669"/>
    <property type="project" value="UniProtKB-KW"/>
</dbReference>
<dbReference type="PANTHER" id="PTHR11706">
    <property type="entry name" value="SOLUTE CARRIER PROTEIN FAMILY 11 MEMBER"/>
    <property type="match status" value="1"/>
</dbReference>
<keyword evidence="3 7" id="KW-0812">Transmembrane</keyword>
<dbReference type="EMBL" id="QWET01000018">
    <property type="protein sequence ID" value="RIH63640.1"/>
    <property type="molecule type" value="Genomic_DNA"/>
</dbReference>
<evidence type="ECO:0000256" key="4">
    <source>
        <dbReference type="ARBA" id="ARBA00022847"/>
    </source>
</evidence>
<dbReference type="InterPro" id="IPR001046">
    <property type="entry name" value="NRAMP_fam"/>
</dbReference>
<comment type="subcellular location">
    <subcellularLocation>
        <location evidence="1">Membrane</location>
        <topology evidence="1">Multi-pass membrane protein</topology>
    </subcellularLocation>
</comment>
<dbReference type="AlphaFoldDB" id="A0A399CZX1"/>
<evidence type="ECO:0000256" key="3">
    <source>
        <dbReference type="ARBA" id="ARBA00022692"/>
    </source>
</evidence>
<feature type="transmembrane region" description="Helical" evidence="7">
    <location>
        <begin position="81"/>
        <end position="102"/>
    </location>
</feature>
<feature type="transmembrane region" description="Helical" evidence="7">
    <location>
        <begin position="190"/>
        <end position="211"/>
    </location>
</feature>
<dbReference type="GO" id="GO:0005384">
    <property type="term" value="F:manganese ion transmembrane transporter activity"/>
    <property type="evidence" value="ECO:0007669"/>
    <property type="project" value="TreeGrafter"/>
</dbReference>
<evidence type="ECO:0000256" key="6">
    <source>
        <dbReference type="ARBA" id="ARBA00023136"/>
    </source>
</evidence>
<dbReference type="RefSeq" id="WP_119351449.1">
    <property type="nucleotide sequence ID" value="NZ_JBFHKJ010000028.1"/>
</dbReference>
<evidence type="ECO:0000256" key="2">
    <source>
        <dbReference type="ARBA" id="ARBA00022448"/>
    </source>
</evidence>
<sequence>MHWIKTLKYYLKSLGPGFIIASVVLGPGSITVSSRIGSEHGYAFLWVILLAAISMVIYTSMGSRFGVSNKDSILQSIAGNYGRWFSAVIGIAAFLAASSFQFGNNLGVGIAMEGITGVDERVWPLIFTPLAIVLLFWAKNLYKLLEKLMMVLVMVMIVAFFFNLVLTKPDVGEIAKGFVPSSFSFDSLDIIAALVGTTFVLHGALYQSYLAQKRGWKVGDIKKGLSDSYTGISLLALISVLIIITSASALYPNGITVNSAADMALQLEALFGSYAKVIFSIGLCSAAFSSLMVNAVMGGGLLADGLGLGSTMDEKMPKIFTTIALLMGMLIAVFFRGNIIYTLILAQASSILAVPLIAIGMFLILNNKKVMGKLKNNLWQNVLAVFGFLLISIMVYFMYGKIITYIQSLS</sequence>
<evidence type="ECO:0000313" key="9">
    <source>
        <dbReference type="Proteomes" id="UP000266441"/>
    </source>
</evidence>
<feature type="transmembrane region" description="Helical" evidence="7">
    <location>
        <begin position="318"/>
        <end position="335"/>
    </location>
</feature>
<keyword evidence="4" id="KW-0769">Symport</keyword>
<dbReference type="GO" id="GO:0034755">
    <property type="term" value="P:iron ion transmembrane transport"/>
    <property type="evidence" value="ECO:0007669"/>
    <property type="project" value="TreeGrafter"/>
</dbReference>
<reference evidence="8 9" key="1">
    <citation type="journal article" date="2015" name="Int. J. Syst. Evol. Microbiol.">
        <title>Mariniphaga sediminis sp. nov., isolated from coastal sediment.</title>
        <authorList>
            <person name="Wang F.Q."/>
            <person name="Shen Q.Y."/>
            <person name="Chen G.J."/>
            <person name="Du Z.J."/>
        </authorList>
    </citation>
    <scope>NUCLEOTIDE SEQUENCE [LARGE SCALE GENOMIC DNA]</scope>
    <source>
        <strain evidence="8 9">SY21</strain>
    </source>
</reference>
<feature type="transmembrane region" description="Helical" evidence="7">
    <location>
        <begin position="9"/>
        <end position="30"/>
    </location>
</feature>
<comment type="caution">
    <text evidence="8">The sequence shown here is derived from an EMBL/GenBank/DDBJ whole genome shotgun (WGS) entry which is preliminary data.</text>
</comment>
<dbReference type="Pfam" id="PF01566">
    <property type="entry name" value="Nramp"/>
    <property type="match status" value="1"/>
</dbReference>
<evidence type="ECO:0000256" key="1">
    <source>
        <dbReference type="ARBA" id="ARBA00004141"/>
    </source>
</evidence>
<feature type="transmembrane region" description="Helical" evidence="7">
    <location>
        <begin position="148"/>
        <end position="166"/>
    </location>
</feature>